<feature type="domain" description="Cep192-like" evidence="2">
    <location>
        <begin position="983"/>
        <end position="1078"/>
    </location>
</feature>
<evidence type="ECO:0000313" key="5">
    <source>
        <dbReference type="EMBL" id="TRY74679.1"/>
    </source>
</evidence>
<proteinExistence type="predicted"/>
<dbReference type="EMBL" id="VCGU01000005">
    <property type="protein sequence ID" value="TRY74679.1"/>
    <property type="molecule type" value="Genomic_DNA"/>
</dbReference>
<feature type="compositionally biased region" description="Low complexity" evidence="1">
    <location>
        <begin position="614"/>
        <end position="627"/>
    </location>
</feature>
<accession>A0A553PAH3</accession>
<evidence type="ECO:0000256" key="1">
    <source>
        <dbReference type="SAM" id="MobiDB-lite"/>
    </source>
</evidence>
<feature type="region of interest" description="Disordered" evidence="1">
    <location>
        <begin position="1"/>
        <end position="27"/>
    </location>
</feature>
<dbReference type="Pfam" id="PF22073">
    <property type="entry name" value="Cep192_D4"/>
    <property type="match status" value="1"/>
</dbReference>
<keyword evidence="6" id="KW-1185">Reference proteome</keyword>
<comment type="caution">
    <text evidence="5">The sequence shown here is derived from an EMBL/GenBank/DDBJ whole genome shotgun (WGS) entry which is preliminary data.</text>
</comment>
<dbReference type="GO" id="GO:0051298">
    <property type="term" value="P:centrosome duplication"/>
    <property type="evidence" value="ECO:0007669"/>
    <property type="project" value="InterPro"/>
</dbReference>
<dbReference type="PANTHER" id="PTHR16029">
    <property type="entry name" value="CENTROSOMAL PROTEIN OF 192 KDA"/>
    <property type="match status" value="1"/>
</dbReference>
<dbReference type="Pfam" id="PF22066">
    <property type="entry name" value="Cep192_D8"/>
    <property type="match status" value="1"/>
</dbReference>
<dbReference type="InterPro" id="IPR054090">
    <property type="entry name" value="Cep192_Spd-2-like_dom"/>
</dbReference>
<evidence type="ECO:0000259" key="3">
    <source>
        <dbReference type="Pfam" id="PF22073"/>
    </source>
</evidence>
<dbReference type="PANTHER" id="PTHR16029:SF11">
    <property type="entry name" value="CENTROSOMAL PROTEIN OF 192 KDA"/>
    <property type="match status" value="1"/>
</dbReference>
<dbReference type="Pfam" id="PF22074">
    <property type="entry name" value="Cep192_D5"/>
    <property type="match status" value="1"/>
</dbReference>
<feature type="region of interest" description="Disordered" evidence="1">
    <location>
        <begin position="41"/>
        <end position="95"/>
    </location>
</feature>
<evidence type="ECO:0000313" key="6">
    <source>
        <dbReference type="Proteomes" id="UP000318571"/>
    </source>
</evidence>
<dbReference type="InterPro" id="IPR039103">
    <property type="entry name" value="Spd-2/CEP192"/>
</dbReference>
<dbReference type="GO" id="GO:0000242">
    <property type="term" value="C:pericentriolar material"/>
    <property type="evidence" value="ECO:0007669"/>
    <property type="project" value="TreeGrafter"/>
</dbReference>
<feature type="compositionally biased region" description="Basic and acidic residues" evidence="1">
    <location>
        <begin position="402"/>
        <end position="422"/>
    </location>
</feature>
<dbReference type="GO" id="GO:0019901">
    <property type="term" value="F:protein kinase binding"/>
    <property type="evidence" value="ECO:0007669"/>
    <property type="project" value="TreeGrafter"/>
</dbReference>
<feature type="region of interest" description="Disordered" evidence="1">
    <location>
        <begin position="512"/>
        <end position="588"/>
    </location>
</feature>
<feature type="domain" description="Cep192-like" evidence="4">
    <location>
        <begin position="766"/>
        <end position="927"/>
    </location>
</feature>
<organism evidence="5 6">
    <name type="scientific">Tigriopus californicus</name>
    <name type="common">Marine copepod</name>
    <dbReference type="NCBI Taxonomy" id="6832"/>
    <lineage>
        <taxon>Eukaryota</taxon>
        <taxon>Metazoa</taxon>
        <taxon>Ecdysozoa</taxon>
        <taxon>Arthropoda</taxon>
        <taxon>Crustacea</taxon>
        <taxon>Multicrustacea</taxon>
        <taxon>Hexanauplia</taxon>
        <taxon>Copepoda</taxon>
        <taxon>Harpacticoida</taxon>
        <taxon>Harpacticidae</taxon>
        <taxon>Tigriopus</taxon>
    </lineage>
</organism>
<dbReference type="GO" id="GO:0090222">
    <property type="term" value="P:centrosome-templated microtubule nucleation"/>
    <property type="evidence" value="ECO:0007669"/>
    <property type="project" value="InterPro"/>
</dbReference>
<feature type="compositionally biased region" description="Polar residues" evidence="1">
    <location>
        <begin position="71"/>
        <end position="81"/>
    </location>
</feature>
<evidence type="ECO:0000259" key="4">
    <source>
        <dbReference type="Pfam" id="PF22074"/>
    </source>
</evidence>
<dbReference type="GO" id="GO:0090307">
    <property type="term" value="P:mitotic spindle assembly"/>
    <property type="evidence" value="ECO:0007669"/>
    <property type="project" value="TreeGrafter"/>
</dbReference>
<feature type="region of interest" description="Disordered" evidence="1">
    <location>
        <begin position="401"/>
        <end position="430"/>
    </location>
</feature>
<dbReference type="OrthoDB" id="67059at2759"/>
<feature type="domain" description="Cep192/Spd-2-like" evidence="3">
    <location>
        <begin position="643"/>
        <end position="751"/>
    </location>
</feature>
<dbReference type="GO" id="GO:0071539">
    <property type="term" value="P:protein localization to centrosome"/>
    <property type="evidence" value="ECO:0007669"/>
    <property type="project" value="InterPro"/>
</dbReference>
<reference evidence="5 6" key="1">
    <citation type="journal article" date="2018" name="Nat. Ecol. Evol.">
        <title>Genomic signatures of mitonuclear coevolution across populations of Tigriopus californicus.</title>
        <authorList>
            <person name="Barreto F.S."/>
            <person name="Watson E.T."/>
            <person name="Lima T.G."/>
            <person name="Willett C.S."/>
            <person name="Edmands S."/>
            <person name="Li W."/>
            <person name="Burton R.S."/>
        </authorList>
    </citation>
    <scope>NUCLEOTIDE SEQUENCE [LARGE SCALE GENOMIC DNA]</scope>
    <source>
        <strain evidence="5 6">San Diego</strain>
    </source>
</reference>
<protein>
    <submittedName>
        <fullName evidence="5">Uncharacterized protein</fullName>
    </submittedName>
</protein>
<dbReference type="InterPro" id="IPR054091">
    <property type="entry name" value="Cep192-like_D5"/>
</dbReference>
<dbReference type="GO" id="GO:0005737">
    <property type="term" value="C:cytoplasm"/>
    <property type="evidence" value="ECO:0007669"/>
    <property type="project" value="TreeGrafter"/>
</dbReference>
<dbReference type="InterPro" id="IPR013783">
    <property type="entry name" value="Ig-like_fold"/>
</dbReference>
<dbReference type="Gene3D" id="2.60.40.10">
    <property type="entry name" value="Immunoglobulins"/>
    <property type="match status" value="2"/>
</dbReference>
<evidence type="ECO:0000259" key="2">
    <source>
        <dbReference type="Pfam" id="PF22066"/>
    </source>
</evidence>
<sequence>MAQLKPLLRKPRPLDLQLSDEPDEDLSPLLNIPVSACVVTPSATPPSPWMASTSSKPQMGVSRLDRHLRESQTTILGSDSLTLKEPSGSKNPETAFKSIQDQTNDSLGLLPVETLADDSAGQNSATPSLLFGNLSSLKTSQTRSDREDVFKVPSLPPHILNEKPLPGIDQRFLQAQALLPESFLSLGGNSTINQSSFAWEKILQNESKIVNSKEVNVEVPLNDDESFASLNQKHHDSFFNGQFSARSTSFGGSNEGNDEGPTRDERFSDFSQRSKLFQNNPAGSFLEGPEGFAGLSQDLGDVEGFGDGDFESDMGKAHAFMDEQEKEFLQFEESKTKSNVSGFSVANVSFKMPLETDTQDVEQECFEAEEGDVMSRSKYFMQNSSRLGALDSTLTGLNRPDLGFDRKIESPEKDEKDTDPKATDSTYTLSSGNSTQILDKVDAFKHMDLNTLQDLIAKASKDHNPAYYATLIAKFAQEKIQSETMNGTVSELLPSFLETSKFPDETQTLEIRCPSPTRKNPSVKKSRIPVRSPKQGLPSQIPIRKGSAPNLNAKKKAIQGPRFSSPNKRYPRSSSQVENTTLTKVPSQVGGSVQKTLLQMDGSVQKISKNLFSQNEGQGQNQENQENTSPNVQGKPAMPFKGFPIDSDRSVMNWFGVSIGRSEEQIVVLRNKLEQPLTVNLMIRDSKDFKIGLSTSQSVQMGPLSTQDIAINFSPPDLEACSGKLVIKPQGTSGPGNKAFKASILLQGQGGTPALSFSGFGDLVNGKRSLHLGPIPEHQEQIVRKMRVTNDGNGDAFVKLQGFRDDECRLADNSFIRLSPSQFVVSAKSSMDLSMAIDPNLMSEEGSCSFIGSIALFHGPEICRQVMLEARKIPGAIRLSSSSALLGLDFTTPFQHSKSIQFSSRVVDRDVKHFYSKTQREIIELIGQKSNPSGFNSLHVEETLSESRINCTFAQDRSMNPMQTIQEIRGEPEPTKKDRKPLKTVYLAAETIFFPLTKIGTNALAKIVLKNRTPSPVTFHLEDISPPFKNRHKLVTVQANSFLNVPVFYSPTNVGPHQTAVTFKGSEGRNLVAVLKGNTSPN</sequence>
<dbReference type="AlphaFoldDB" id="A0A553PAH3"/>
<feature type="compositionally biased region" description="Polar residues" evidence="1">
    <location>
        <begin position="562"/>
        <end position="588"/>
    </location>
</feature>
<dbReference type="InterPro" id="IPR054088">
    <property type="entry name" value="Cep192-like_D8"/>
</dbReference>
<name>A0A553PAH3_TIGCA</name>
<feature type="region of interest" description="Disordered" evidence="1">
    <location>
        <begin position="614"/>
        <end position="643"/>
    </location>
</feature>
<gene>
    <name evidence="5" type="ORF">TCAL_15555</name>
</gene>
<dbReference type="GO" id="GO:0005814">
    <property type="term" value="C:centriole"/>
    <property type="evidence" value="ECO:0007669"/>
    <property type="project" value="TreeGrafter"/>
</dbReference>
<dbReference type="Proteomes" id="UP000318571">
    <property type="component" value="Chromosome 2"/>
</dbReference>